<comment type="similarity">
    <text evidence="1">Belongs to the ATG14 family.</text>
</comment>
<evidence type="ECO:0000256" key="3">
    <source>
        <dbReference type="ARBA" id="ARBA00023054"/>
    </source>
</evidence>
<dbReference type="PANTHER" id="PTHR15157">
    <property type="entry name" value="UV RADIATION RESISTANCE-ASSOCIATED GENE PROTEIN"/>
    <property type="match status" value="1"/>
</dbReference>
<evidence type="ECO:0000256" key="2">
    <source>
        <dbReference type="ARBA" id="ARBA00013807"/>
    </source>
</evidence>
<feature type="region of interest" description="Disordered" evidence="5">
    <location>
        <begin position="489"/>
        <end position="523"/>
    </location>
</feature>
<comment type="caution">
    <text evidence="6">The sequence shown here is derived from an EMBL/GenBank/DDBJ whole genome shotgun (WGS) entry which is preliminary data.</text>
</comment>
<feature type="compositionally biased region" description="Basic and acidic residues" evidence="5">
    <location>
        <begin position="501"/>
        <end position="511"/>
    </location>
</feature>
<keyword evidence="3 4" id="KW-0175">Coiled coil</keyword>
<feature type="coiled-coil region" evidence="4">
    <location>
        <begin position="91"/>
        <end position="122"/>
    </location>
</feature>
<accession>A0ABR4ADC8</accession>
<evidence type="ECO:0000313" key="7">
    <source>
        <dbReference type="Proteomes" id="UP001590950"/>
    </source>
</evidence>
<reference evidence="6 7" key="1">
    <citation type="submission" date="2024-09" db="EMBL/GenBank/DDBJ databases">
        <title>Rethinking Asexuality: The Enigmatic Case of Functional Sexual Genes in Lepraria (Stereocaulaceae).</title>
        <authorList>
            <person name="Doellman M."/>
            <person name="Sun Y."/>
            <person name="Barcenas-Pena A."/>
            <person name="Lumbsch H.T."/>
            <person name="Grewe F."/>
        </authorList>
    </citation>
    <scope>NUCLEOTIDE SEQUENCE [LARGE SCALE GENOMIC DNA]</scope>
    <source>
        <strain evidence="6 7">Mercado 3170</strain>
    </source>
</reference>
<feature type="region of interest" description="Disordered" evidence="5">
    <location>
        <begin position="265"/>
        <end position="298"/>
    </location>
</feature>
<evidence type="ECO:0000256" key="4">
    <source>
        <dbReference type="SAM" id="Coils"/>
    </source>
</evidence>
<feature type="compositionally biased region" description="Low complexity" evidence="5">
    <location>
        <begin position="270"/>
        <end position="283"/>
    </location>
</feature>
<gene>
    <name evidence="6" type="ORF">N7G274_005790</name>
</gene>
<organism evidence="6 7">
    <name type="scientific">Stereocaulon virgatum</name>
    <dbReference type="NCBI Taxonomy" id="373712"/>
    <lineage>
        <taxon>Eukaryota</taxon>
        <taxon>Fungi</taxon>
        <taxon>Dikarya</taxon>
        <taxon>Ascomycota</taxon>
        <taxon>Pezizomycotina</taxon>
        <taxon>Lecanoromycetes</taxon>
        <taxon>OSLEUM clade</taxon>
        <taxon>Lecanoromycetidae</taxon>
        <taxon>Lecanorales</taxon>
        <taxon>Lecanorineae</taxon>
        <taxon>Stereocaulaceae</taxon>
        <taxon>Stereocaulon</taxon>
    </lineage>
</organism>
<dbReference type="InterPro" id="IPR018791">
    <property type="entry name" value="UV_resistance/autophagy_Atg14"/>
</dbReference>
<protein>
    <recommendedName>
        <fullName evidence="2">Autophagy-related protein 14</fullName>
    </recommendedName>
</protein>
<keyword evidence="7" id="KW-1185">Reference proteome</keyword>
<feature type="region of interest" description="Disordered" evidence="5">
    <location>
        <begin position="359"/>
        <end position="402"/>
    </location>
</feature>
<evidence type="ECO:0000313" key="6">
    <source>
        <dbReference type="EMBL" id="KAL2041408.1"/>
    </source>
</evidence>
<dbReference type="Proteomes" id="UP001590950">
    <property type="component" value="Unassembled WGS sequence"/>
</dbReference>
<sequence length="523" mass="58247">MQCDICQRPFGSRLPFNCTLCARDALYQPRLQLAQSLLQKEALGKEVERNVIGIAKPTRSTPATGNKPLDLNTSWIIERAVVEQAVSEERTQEIHDHVKALREEIQNTKAEIAARKARLQKRHSEFASAKQELSKGQTGAVENVEKGTRRTEHRWEILHNKTAESRLFLCREAALLYGLQQRKRKKGGLGRDVYFIGGVPIADLRDINNASPSQVTTSNTNLAHLVHLVSHYLSLRLPAEITLPHRDYPLPTILSPVSSYTGRDIPFPGSTSSHSSNNSPSSSRHADQRPLPKPRPLHLDKKLSTLAKDDQVAYASFVEGVTFLAWDIAWLCRTQGLNVGGGSWEDVCAMGKNLWQLLLAPPPRPPTSREPSSKTPPSKPPLTRTSTIANRAPQPAKPKDAPPLGYFSHGTAYGYLATASGAEYMRDWQLHYPLKVIDKVKAMLLAERTGAEWELLEGNEWEEEEAEAEGKKEVQVLVKPRIDETAILVRPDTLENAGQDGTERDESDGNRRGASGWMKLKSR</sequence>
<evidence type="ECO:0000256" key="5">
    <source>
        <dbReference type="SAM" id="MobiDB-lite"/>
    </source>
</evidence>
<evidence type="ECO:0000256" key="1">
    <source>
        <dbReference type="ARBA" id="ARBA00009574"/>
    </source>
</evidence>
<feature type="region of interest" description="Disordered" evidence="5">
    <location>
        <begin position="126"/>
        <end position="147"/>
    </location>
</feature>
<dbReference type="PANTHER" id="PTHR15157:SF13">
    <property type="entry name" value="AUTOPHAGY-RELATED PROTEIN 14"/>
    <property type="match status" value="1"/>
</dbReference>
<dbReference type="EMBL" id="JBEFKJ010000017">
    <property type="protein sequence ID" value="KAL2041408.1"/>
    <property type="molecule type" value="Genomic_DNA"/>
</dbReference>
<name>A0ABR4ADC8_9LECA</name>
<dbReference type="Pfam" id="PF10186">
    <property type="entry name" value="ATG14"/>
    <property type="match status" value="1"/>
</dbReference>
<feature type="compositionally biased region" description="Low complexity" evidence="5">
    <location>
        <begin position="369"/>
        <end position="387"/>
    </location>
</feature>
<proteinExistence type="inferred from homology"/>